<keyword evidence="8" id="KW-0675">Receptor</keyword>
<evidence type="ECO:0000256" key="5">
    <source>
        <dbReference type="ARBA" id="ARBA00023136"/>
    </source>
</evidence>
<feature type="signal peptide" evidence="6">
    <location>
        <begin position="1"/>
        <end position="25"/>
    </location>
</feature>
<dbReference type="PANTHER" id="PTHR47988">
    <property type="entry name" value="SOMATIC EMBRYOGENESIS RECEPTOR KINASE 1"/>
    <property type="match status" value="1"/>
</dbReference>
<feature type="domain" description="Leucine-rich repeat-containing N-terminal plant-type" evidence="7">
    <location>
        <begin position="28"/>
        <end position="67"/>
    </location>
</feature>
<dbReference type="Pfam" id="PF08263">
    <property type="entry name" value="LRRNT_2"/>
    <property type="match status" value="1"/>
</dbReference>
<name>A0A6B7FBE0_STRGE</name>
<evidence type="ECO:0000256" key="4">
    <source>
        <dbReference type="ARBA" id="ARBA00022737"/>
    </source>
</evidence>
<evidence type="ECO:0000256" key="1">
    <source>
        <dbReference type="ARBA" id="ARBA00004370"/>
    </source>
</evidence>
<sequence>MMNTLRVLFMATLWIFIMRLQGVCPELTQEGHALIAFKNRLNDPNNALQTWGKTDNPCSGWNNITCDDNNHVIDILLAEHELAGELGPELSNLTELKSLNMLNNNLTGPIPKELGLLKKLVLLDLRYNQLTGIIPRELGNCDSLLSLYLNDNQLSGAVPLDVFAHLQKDNGATIECDGNPGLCVPPYMKNICCP</sequence>
<keyword evidence="8" id="KW-0808">Transferase</keyword>
<dbReference type="Pfam" id="PF00560">
    <property type="entry name" value="LRR_1"/>
    <property type="match status" value="2"/>
</dbReference>
<keyword evidence="4" id="KW-0677">Repeat</keyword>
<dbReference type="SUPFAM" id="SSF52058">
    <property type="entry name" value="L domain-like"/>
    <property type="match status" value="1"/>
</dbReference>
<dbReference type="Gene3D" id="3.80.10.10">
    <property type="entry name" value="Ribonuclease Inhibitor"/>
    <property type="match status" value="1"/>
</dbReference>
<dbReference type="AlphaFoldDB" id="A0A6B7FBE0"/>
<keyword evidence="2" id="KW-0433">Leucine-rich repeat</keyword>
<evidence type="ECO:0000313" key="8">
    <source>
        <dbReference type="EMBL" id="QBA30210.1"/>
    </source>
</evidence>
<keyword evidence="3 6" id="KW-0732">Signal</keyword>
<gene>
    <name evidence="8" type="primary">SHR4z</name>
</gene>
<evidence type="ECO:0000256" key="2">
    <source>
        <dbReference type="ARBA" id="ARBA00022614"/>
    </source>
</evidence>
<reference evidence="8" key="1">
    <citation type="submission" date="2018-01" db="EMBL/GenBank/DDBJ databases">
        <title>SHR4z, a decoy effector secreted from the haustorium of the parasitic weed Strigagesnerioides, suppresses host plant innate immunity.</title>
        <authorList>
            <person name="Su C."/>
            <person name="Liu H."/>
            <person name="Timko M.P."/>
        </authorList>
    </citation>
    <scope>NUCLEOTIDE SEQUENCE</scope>
    <source>
        <strain evidence="8">SG4z</strain>
    </source>
</reference>
<dbReference type="GO" id="GO:0016301">
    <property type="term" value="F:kinase activity"/>
    <property type="evidence" value="ECO:0007669"/>
    <property type="project" value="UniProtKB-KW"/>
</dbReference>
<accession>A0A6B7FBE0</accession>
<proteinExistence type="evidence at transcript level"/>
<dbReference type="InterPro" id="IPR032675">
    <property type="entry name" value="LRR_dom_sf"/>
</dbReference>
<dbReference type="InterPro" id="IPR013210">
    <property type="entry name" value="LRR_N_plant-typ"/>
</dbReference>
<organism evidence="8">
    <name type="scientific">Striga gesnerioides</name>
    <name type="common">Cowpea witchweed</name>
    <name type="synonym">Buchnera gesnerioides</name>
    <dbReference type="NCBI Taxonomy" id="46029"/>
    <lineage>
        <taxon>Eukaryota</taxon>
        <taxon>Viridiplantae</taxon>
        <taxon>Streptophyta</taxon>
        <taxon>Embryophyta</taxon>
        <taxon>Tracheophyta</taxon>
        <taxon>Spermatophyta</taxon>
        <taxon>Magnoliopsida</taxon>
        <taxon>eudicotyledons</taxon>
        <taxon>Gunneridae</taxon>
        <taxon>Pentapetalae</taxon>
        <taxon>asterids</taxon>
        <taxon>lamiids</taxon>
        <taxon>Lamiales</taxon>
        <taxon>Orobanchaceae</taxon>
        <taxon>Buchnereae</taxon>
        <taxon>Striga</taxon>
    </lineage>
</organism>
<evidence type="ECO:0000256" key="3">
    <source>
        <dbReference type="ARBA" id="ARBA00022729"/>
    </source>
</evidence>
<dbReference type="InterPro" id="IPR001611">
    <property type="entry name" value="Leu-rich_rpt"/>
</dbReference>
<comment type="subcellular location">
    <subcellularLocation>
        <location evidence="1">Membrane</location>
    </subcellularLocation>
</comment>
<dbReference type="FunFam" id="3.80.10.10:FF:000400">
    <property type="entry name" value="Nuclear pore complex protein NUP107"/>
    <property type="match status" value="1"/>
</dbReference>
<keyword evidence="5" id="KW-0472">Membrane</keyword>
<dbReference type="EMBL" id="MG870386">
    <property type="protein sequence ID" value="QBA30210.1"/>
    <property type="molecule type" value="mRNA"/>
</dbReference>
<feature type="chain" id="PRO_5025480723" evidence="6">
    <location>
        <begin position="26"/>
        <end position="194"/>
    </location>
</feature>
<evidence type="ECO:0000256" key="6">
    <source>
        <dbReference type="SAM" id="SignalP"/>
    </source>
</evidence>
<dbReference type="GO" id="GO:0016020">
    <property type="term" value="C:membrane"/>
    <property type="evidence" value="ECO:0007669"/>
    <property type="project" value="UniProtKB-SubCell"/>
</dbReference>
<protein>
    <submittedName>
        <fullName evidence="8">Leucine-rich receptor-protein kinase-like protein</fullName>
    </submittedName>
</protein>
<evidence type="ECO:0000259" key="7">
    <source>
        <dbReference type="Pfam" id="PF08263"/>
    </source>
</evidence>
<keyword evidence="8" id="KW-0418">Kinase</keyword>